<organism evidence="4 5">
    <name type="scientific">Legionella beliardensis</name>
    <dbReference type="NCBI Taxonomy" id="91822"/>
    <lineage>
        <taxon>Bacteria</taxon>
        <taxon>Pseudomonadati</taxon>
        <taxon>Pseudomonadota</taxon>
        <taxon>Gammaproteobacteria</taxon>
        <taxon>Legionellales</taxon>
        <taxon>Legionellaceae</taxon>
        <taxon>Legionella</taxon>
    </lineage>
</organism>
<dbReference type="Proteomes" id="UP000254968">
    <property type="component" value="Unassembled WGS sequence"/>
</dbReference>
<dbReference type="OrthoDB" id="9801098at2"/>
<evidence type="ECO:0000256" key="3">
    <source>
        <dbReference type="RuleBase" id="RU363015"/>
    </source>
</evidence>
<dbReference type="PANTHER" id="PTHR31223:SF70">
    <property type="entry name" value="LOG FAMILY PROTEIN YJL055W"/>
    <property type="match status" value="1"/>
</dbReference>
<dbReference type="PANTHER" id="PTHR31223">
    <property type="entry name" value="LOG FAMILY PROTEIN YJL055W"/>
    <property type="match status" value="1"/>
</dbReference>
<dbReference type="GO" id="GO:0008714">
    <property type="term" value="F:AMP nucleosidase activity"/>
    <property type="evidence" value="ECO:0007669"/>
    <property type="project" value="UniProtKB-EC"/>
</dbReference>
<dbReference type="Gene3D" id="3.40.50.450">
    <property type="match status" value="1"/>
</dbReference>
<comment type="similarity">
    <text evidence="2 3">Belongs to the LOG family.</text>
</comment>
<evidence type="ECO:0000256" key="2">
    <source>
        <dbReference type="ARBA" id="ARBA00006763"/>
    </source>
</evidence>
<dbReference type="RefSeq" id="WP_115303615.1">
    <property type="nucleotide sequence ID" value="NZ_CAAAHO010000005.1"/>
</dbReference>
<dbReference type="SUPFAM" id="SSF102405">
    <property type="entry name" value="MCP/YpsA-like"/>
    <property type="match status" value="1"/>
</dbReference>
<comment type="catalytic activity">
    <reaction evidence="1">
        <text>AMP + H2O = D-ribose 5-phosphate + adenine</text>
        <dbReference type="Rhea" id="RHEA:20129"/>
        <dbReference type="ChEBI" id="CHEBI:15377"/>
        <dbReference type="ChEBI" id="CHEBI:16708"/>
        <dbReference type="ChEBI" id="CHEBI:78346"/>
        <dbReference type="ChEBI" id="CHEBI:456215"/>
        <dbReference type="EC" id="3.2.2.4"/>
    </reaction>
</comment>
<evidence type="ECO:0000313" key="4">
    <source>
        <dbReference type="EMBL" id="STX29937.1"/>
    </source>
</evidence>
<dbReference type="Pfam" id="PF03641">
    <property type="entry name" value="Lysine_decarbox"/>
    <property type="match status" value="1"/>
</dbReference>
<evidence type="ECO:0000313" key="5">
    <source>
        <dbReference type="Proteomes" id="UP000254968"/>
    </source>
</evidence>
<proteinExistence type="inferred from homology"/>
<sequence length="176" mass="19189">MKTICVYLGANPGNNDSFKHAVIELAHEIVKLNLSLVYGGSSLGLMGLLATTVKARGGKAIGVITNYLIDKEKPLATLDKLYVVDSMQERKQLMQQLADFFVVVPGGLGTLEEAIDTCNAIKIGQINKKIGFINVDGFFDSLFQFINNCKACGFLAHEYFTPEINPSVKALLKSLM</sequence>
<dbReference type="AlphaFoldDB" id="A0A378I407"/>
<keyword evidence="3" id="KW-0378">Hydrolase</keyword>
<dbReference type="EMBL" id="UGNV01000001">
    <property type="protein sequence ID" value="STX29937.1"/>
    <property type="molecule type" value="Genomic_DNA"/>
</dbReference>
<dbReference type="GO" id="GO:0009691">
    <property type="term" value="P:cytokinin biosynthetic process"/>
    <property type="evidence" value="ECO:0007669"/>
    <property type="project" value="UniProtKB-UniRule"/>
</dbReference>
<dbReference type="EC" id="3.2.2.n1" evidence="3"/>
<dbReference type="InterPro" id="IPR005269">
    <property type="entry name" value="LOG"/>
</dbReference>
<reference evidence="4 5" key="1">
    <citation type="submission" date="2018-06" db="EMBL/GenBank/DDBJ databases">
        <authorList>
            <consortium name="Pathogen Informatics"/>
            <person name="Doyle S."/>
        </authorList>
    </citation>
    <scope>NUCLEOTIDE SEQUENCE [LARGE SCALE GENOMIC DNA]</scope>
    <source>
        <strain evidence="4 5">NCTC13315</strain>
    </source>
</reference>
<protein>
    <recommendedName>
        <fullName evidence="3">Cytokinin riboside 5'-monophosphate phosphoribohydrolase</fullName>
        <ecNumber evidence="3">3.2.2.n1</ecNumber>
    </recommendedName>
</protein>
<gene>
    <name evidence="4" type="primary">yvdD</name>
    <name evidence="4" type="ORF">NCTC13315_02497</name>
</gene>
<keyword evidence="5" id="KW-1185">Reference proteome</keyword>
<dbReference type="InterPro" id="IPR031100">
    <property type="entry name" value="LOG_fam"/>
</dbReference>
<name>A0A378I407_9GAMM</name>
<dbReference type="NCBIfam" id="TIGR00730">
    <property type="entry name" value="Rossman fold protein, TIGR00730 family"/>
    <property type="match status" value="1"/>
</dbReference>
<dbReference type="GO" id="GO:0005829">
    <property type="term" value="C:cytosol"/>
    <property type="evidence" value="ECO:0007669"/>
    <property type="project" value="TreeGrafter"/>
</dbReference>
<evidence type="ECO:0000256" key="1">
    <source>
        <dbReference type="ARBA" id="ARBA00000274"/>
    </source>
</evidence>
<accession>A0A378I407</accession>
<keyword evidence="3" id="KW-0203">Cytokinin biosynthesis</keyword>